<comment type="caution">
    <text evidence="2">The sequence shown here is derived from an EMBL/GenBank/DDBJ whole genome shotgun (WGS) entry which is preliminary data.</text>
</comment>
<name>X6NDP6_RETFI</name>
<dbReference type="GO" id="GO:0005119">
    <property type="term" value="F:smoothened binding"/>
    <property type="evidence" value="ECO:0007669"/>
    <property type="project" value="TreeGrafter"/>
</dbReference>
<protein>
    <recommendedName>
        <fullName evidence="1">Bardet-Biedl syndrome 1 N-terminal domain-containing protein</fullName>
    </recommendedName>
</protein>
<dbReference type="GO" id="GO:0034464">
    <property type="term" value="C:BBSome"/>
    <property type="evidence" value="ECO:0007669"/>
    <property type="project" value="InterPro"/>
</dbReference>
<evidence type="ECO:0000259" key="1">
    <source>
        <dbReference type="Pfam" id="PF14779"/>
    </source>
</evidence>
<keyword evidence="3" id="KW-1185">Reference proteome</keyword>
<organism evidence="2 3">
    <name type="scientific">Reticulomyxa filosa</name>
    <dbReference type="NCBI Taxonomy" id="46433"/>
    <lineage>
        <taxon>Eukaryota</taxon>
        <taxon>Sar</taxon>
        <taxon>Rhizaria</taxon>
        <taxon>Retaria</taxon>
        <taxon>Foraminifera</taxon>
        <taxon>Monothalamids</taxon>
        <taxon>Reticulomyxidae</taxon>
        <taxon>Reticulomyxa</taxon>
    </lineage>
</organism>
<dbReference type="GO" id="GO:0005815">
    <property type="term" value="C:microtubule organizing center"/>
    <property type="evidence" value="ECO:0007669"/>
    <property type="project" value="TreeGrafter"/>
</dbReference>
<dbReference type="PANTHER" id="PTHR20870:SF0">
    <property type="entry name" value="BARDET-BIEDL SYNDROME 1 PROTEIN"/>
    <property type="match status" value="1"/>
</dbReference>
<gene>
    <name evidence="2" type="ORF">RFI_13725</name>
</gene>
<sequence length="176" mass="20007">MTSIKKDTDEETAASQLVLGTEHNQILFLNVTASEILTTVILPATPVFLYPIGLFSVDYRLVVATRSSAVYSIKCVNERIQKLFFFFFLKKKKNGKVLNNAICLETSICCMTVINQLIIIGCINQVLYAYTLKGTKQFSLHFKHHITCVESMKGQKSQNRSVLFTCFFFLEEREKG</sequence>
<dbReference type="GO" id="GO:1905515">
    <property type="term" value="P:non-motile cilium assembly"/>
    <property type="evidence" value="ECO:0007669"/>
    <property type="project" value="InterPro"/>
</dbReference>
<dbReference type="Pfam" id="PF14779">
    <property type="entry name" value="BBS1"/>
    <property type="match status" value="1"/>
</dbReference>
<dbReference type="PANTHER" id="PTHR20870">
    <property type="entry name" value="BARDET-BIEDL SYNDROME 1 PROTEIN"/>
    <property type="match status" value="1"/>
</dbReference>
<proteinExistence type="predicted"/>
<reference evidence="2 3" key="1">
    <citation type="journal article" date="2013" name="Curr. Biol.">
        <title>The Genome of the Foraminiferan Reticulomyxa filosa.</title>
        <authorList>
            <person name="Glockner G."/>
            <person name="Hulsmann N."/>
            <person name="Schleicher M."/>
            <person name="Noegel A.A."/>
            <person name="Eichinger L."/>
            <person name="Gallinger C."/>
            <person name="Pawlowski J."/>
            <person name="Sierra R."/>
            <person name="Euteneuer U."/>
            <person name="Pillet L."/>
            <person name="Moustafa A."/>
            <person name="Platzer M."/>
            <person name="Groth M."/>
            <person name="Szafranski K."/>
            <person name="Schliwa M."/>
        </authorList>
    </citation>
    <scope>NUCLEOTIDE SEQUENCE [LARGE SCALE GENOMIC DNA]</scope>
</reference>
<dbReference type="GO" id="GO:0061512">
    <property type="term" value="P:protein localization to cilium"/>
    <property type="evidence" value="ECO:0007669"/>
    <property type="project" value="TreeGrafter"/>
</dbReference>
<dbReference type="InterPro" id="IPR032728">
    <property type="entry name" value="BBS1_N"/>
</dbReference>
<dbReference type="EMBL" id="ASPP01009919">
    <property type="protein sequence ID" value="ETO23457.1"/>
    <property type="molecule type" value="Genomic_DNA"/>
</dbReference>
<dbReference type="GO" id="GO:0005113">
    <property type="term" value="F:patched binding"/>
    <property type="evidence" value="ECO:0007669"/>
    <property type="project" value="TreeGrafter"/>
</dbReference>
<dbReference type="InterPro" id="IPR028784">
    <property type="entry name" value="BBS1"/>
</dbReference>
<dbReference type="OrthoDB" id="10259809at2759"/>
<accession>X6NDP6</accession>
<evidence type="ECO:0000313" key="3">
    <source>
        <dbReference type="Proteomes" id="UP000023152"/>
    </source>
</evidence>
<evidence type="ECO:0000313" key="2">
    <source>
        <dbReference type="EMBL" id="ETO23457.1"/>
    </source>
</evidence>
<dbReference type="Proteomes" id="UP000023152">
    <property type="component" value="Unassembled WGS sequence"/>
</dbReference>
<dbReference type="GO" id="GO:0005930">
    <property type="term" value="C:axoneme"/>
    <property type="evidence" value="ECO:0007669"/>
    <property type="project" value="TreeGrafter"/>
</dbReference>
<dbReference type="AlphaFoldDB" id="X6NDP6"/>
<feature type="domain" description="Bardet-Biedl syndrome 1 N-terminal" evidence="1">
    <location>
        <begin position="1"/>
        <end position="74"/>
    </location>
</feature>